<keyword evidence="1" id="KW-0812">Transmembrane</keyword>
<comment type="caution">
    <text evidence="2">The sequence shown here is derived from an EMBL/GenBank/DDBJ whole genome shotgun (WGS) entry which is preliminary data.</text>
</comment>
<keyword evidence="1" id="KW-1133">Transmembrane helix</keyword>
<dbReference type="Proteomes" id="UP001243009">
    <property type="component" value="Unassembled WGS sequence"/>
</dbReference>
<keyword evidence="1" id="KW-0472">Membrane</keyword>
<reference evidence="2 3" key="1">
    <citation type="submission" date="2023-08" db="EMBL/GenBank/DDBJ databases">
        <title>The draft genome sequence of Paracraurococcus sp. LOR1-02.</title>
        <authorList>
            <person name="Kingkaew E."/>
            <person name="Tanasupawat S."/>
        </authorList>
    </citation>
    <scope>NUCLEOTIDE SEQUENCE [LARGE SCALE GENOMIC DNA]</scope>
    <source>
        <strain evidence="2 3">LOR1-02</strain>
    </source>
</reference>
<protein>
    <submittedName>
        <fullName evidence="2">Uncharacterized protein</fullName>
    </submittedName>
</protein>
<name>A0ABT9E0L2_9PROT</name>
<organism evidence="2 3">
    <name type="scientific">Paracraurococcus lichenis</name>
    <dbReference type="NCBI Taxonomy" id="3064888"/>
    <lineage>
        <taxon>Bacteria</taxon>
        <taxon>Pseudomonadati</taxon>
        <taxon>Pseudomonadota</taxon>
        <taxon>Alphaproteobacteria</taxon>
        <taxon>Acetobacterales</taxon>
        <taxon>Roseomonadaceae</taxon>
        <taxon>Paracraurococcus</taxon>
    </lineage>
</organism>
<feature type="transmembrane region" description="Helical" evidence="1">
    <location>
        <begin position="6"/>
        <end position="24"/>
    </location>
</feature>
<gene>
    <name evidence="2" type="ORF">Q7A36_15235</name>
</gene>
<evidence type="ECO:0000313" key="2">
    <source>
        <dbReference type="EMBL" id="MDO9709704.1"/>
    </source>
</evidence>
<proteinExistence type="predicted"/>
<dbReference type="EMBL" id="JAUTWS010000013">
    <property type="protein sequence ID" value="MDO9709704.1"/>
    <property type="molecule type" value="Genomic_DNA"/>
</dbReference>
<evidence type="ECO:0000313" key="3">
    <source>
        <dbReference type="Proteomes" id="UP001243009"/>
    </source>
</evidence>
<sequence>MSDLLFAMLSSGGMAAALSSWVYLSHRRRMRRSEAACRAQGQG</sequence>
<evidence type="ECO:0000256" key="1">
    <source>
        <dbReference type="SAM" id="Phobius"/>
    </source>
</evidence>
<dbReference type="RefSeq" id="WP_305104571.1">
    <property type="nucleotide sequence ID" value="NZ_JAUTWS010000013.1"/>
</dbReference>
<accession>A0ABT9E0L2</accession>
<keyword evidence="3" id="KW-1185">Reference proteome</keyword>